<evidence type="ECO:0000256" key="4">
    <source>
        <dbReference type="ARBA" id="ARBA00038050"/>
    </source>
</evidence>
<proteinExistence type="inferred from homology"/>
<dbReference type="PANTHER" id="PTHR12649">
    <property type="entry name" value="PEPTIDYL-TRNA HYDROLASE 2"/>
    <property type="match status" value="1"/>
</dbReference>
<evidence type="ECO:0000256" key="2">
    <source>
        <dbReference type="ARBA" id="ARBA00013260"/>
    </source>
</evidence>
<dbReference type="RefSeq" id="WP_176789128.1">
    <property type="nucleotide sequence ID" value="NZ_JABXWR010000001.1"/>
</dbReference>
<dbReference type="FunFam" id="3.40.1490.10:FF:000001">
    <property type="entry name" value="Peptidyl-tRNA hydrolase 2"/>
    <property type="match status" value="1"/>
</dbReference>
<evidence type="ECO:0000256" key="3">
    <source>
        <dbReference type="ARBA" id="ARBA00022801"/>
    </source>
</evidence>
<dbReference type="Pfam" id="PF01981">
    <property type="entry name" value="PTH2"/>
    <property type="match status" value="1"/>
</dbReference>
<evidence type="ECO:0000313" key="8">
    <source>
        <dbReference type="Proteomes" id="UP000570823"/>
    </source>
</evidence>
<dbReference type="PANTHER" id="PTHR12649:SF11">
    <property type="entry name" value="PEPTIDYL-TRNA HYDROLASE 2, MITOCHONDRIAL"/>
    <property type="match status" value="1"/>
</dbReference>
<accession>A0A7K4HRQ7</accession>
<dbReference type="NCBIfam" id="TIGR00283">
    <property type="entry name" value="arch_pth2"/>
    <property type="match status" value="1"/>
</dbReference>
<dbReference type="NCBIfam" id="NF003314">
    <property type="entry name" value="PRK04322.1"/>
    <property type="match status" value="1"/>
</dbReference>
<evidence type="ECO:0000256" key="5">
    <source>
        <dbReference type="ARBA" id="ARBA00048707"/>
    </source>
</evidence>
<dbReference type="Gene3D" id="3.40.1490.10">
    <property type="entry name" value="Bit1"/>
    <property type="match status" value="1"/>
</dbReference>
<keyword evidence="3 7" id="KW-0378">Hydrolase</keyword>
<name>A0A7K4HRQ7_9EURY</name>
<protein>
    <recommendedName>
        <fullName evidence="6">Peptidyl-tRNA hydrolase</fullName>
        <ecNumber evidence="2">3.1.1.29</ecNumber>
    </recommendedName>
</protein>
<evidence type="ECO:0000256" key="6">
    <source>
        <dbReference type="ARBA" id="ARBA00050038"/>
    </source>
</evidence>
<dbReference type="EMBL" id="JABXWR010000001">
    <property type="protein sequence ID" value="NVO67550.1"/>
    <property type="molecule type" value="Genomic_DNA"/>
</dbReference>
<dbReference type="SUPFAM" id="SSF102462">
    <property type="entry name" value="Peptidyl-tRNA hydrolase II"/>
    <property type="match status" value="1"/>
</dbReference>
<sequence>MSGEPEFKWKQCLVIRSDVKMSCGKKCAQVAHAAIGAYENAGKEAKKAWLSEGQKKVVLKAAGERALFELKTVAGMAGIPCTLIQDAGLTEIPPGTVTAVGLGPARSEELDRITGGLQLL</sequence>
<dbReference type="CDD" id="cd02430">
    <property type="entry name" value="PTH2"/>
    <property type="match status" value="1"/>
</dbReference>
<dbReference type="GO" id="GO:0005829">
    <property type="term" value="C:cytosol"/>
    <property type="evidence" value="ECO:0007669"/>
    <property type="project" value="TreeGrafter"/>
</dbReference>
<organism evidence="7 8">
    <name type="scientific">Methanofollis tationis</name>
    <dbReference type="NCBI Taxonomy" id="81417"/>
    <lineage>
        <taxon>Archaea</taxon>
        <taxon>Methanobacteriati</taxon>
        <taxon>Methanobacteriota</taxon>
        <taxon>Stenosarchaea group</taxon>
        <taxon>Methanomicrobia</taxon>
        <taxon>Methanomicrobiales</taxon>
        <taxon>Methanomicrobiaceae</taxon>
        <taxon>Methanofollis</taxon>
    </lineage>
</organism>
<dbReference type="InterPro" id="IPR023476">
    <property type="entry name" value="Pep_tRNA_hydro_II_dom_sf"/>
</dbReference>
<evidence type="ECO:0000313" key="7">
    <source>
        <dbReference type="EMBL" id="NVO67550.1"/>
    </source>
</evidence>
<dbReference type="OrthoDB" id="6075at2157"/>
<reference evidence="7 8" key="1">
    <citation type="submission" date="2020-06" db="EMBL/GenBank/DDBJ databases">
        <title>Methanofollis fontis sp. nov., a methanogen isolated from marine sediments near a cold seep at Four-Way Closure Ridge offshore southwestern Taiwan.</title>
        <authorList>
            <person name="Chen S.-C."/>
            <person name="Teng N.-H."/>
            <person name="Lin Y.-S."/>
            <person name="Lai M.-C."/>
            <person name="Chen H.-H."/>
            <person name="Wang C.-C."/>
        </authorList>
    </citation>
    <scope>NUCLEOTIDE SEQUENCE [LARGE SCALE GENOMIC DNA]</scope>
    <source>
        <strain evidence="7 8">DSM 2702</strain>
    </source>
</reference>
<comment type="catalytic activity">
    <reaction evidence="5">
        <text>an N-acyl-L-alpha-aminoacyl-tRNA + H2O = an N-acyl-L-amino acid + a tRNA + H(+)</text>
        <dbReference type="Rhea" id="RHEA:54448"/>
        <dbReference type="Rhea" id="RHEA-COMP:10123"/>
        <dbReference type="Rhea" id="RHEA-COMP:13883"/>
        <dbReference type="ChEBI" id="CHEBI:15377"/>
        <dbReference type="ChEBI" id="CHEBI:15378"/>
        <dbReference type="ChEBI" id="CHEBI:59874"/>
        <dbReference type="ChEBI" id="CHEBI:78442"/>
        <dbReference type="ChEBI" id="CHEBI:138191"/>
        <dbReference type="EC" id="3.1.1.29"/>
    </reaction>
</comment>
<dbReference type="EC" id="3.1.1.29" evidence="2"/>
<dbReference type="InterPro" id="IPR002833">
    <property type="entry name" value="PTH2"/>
</dbReference>
<keyword evidence="8" id="KW-1185">Reference proteome</keyword>
<gene>
    <name evidence="7" type="ORF">HWN36_09585</name>
</gene>
<comment type="function">
    <text evidence="1">The natural substrate for this enzyme may be peptidyl-tRNAs which drop off the ribosome during protein synthesis.</text>
</comment>
<dbReference type="AlphaFoldDB" id="A0A7K4HRQ7"/>
<evidence type="ECO:0000256" key="1">
    <source>
        <dbReference type="ARBA" id="ARBA00003043"/>
    </source>
</evidence>
<comment type="similarity">
    <text evidence="4">Belongs to the PTH2 family.</text>
</comment>
<dbReference type="GO" id="GO:0004045">
    <property type="term" value="F:peptidyl-tRNA hydrolase activity"/>
    <property type="evidence" value="ECO:0007669"/>
    <property type="project" value="UniProtKB-EC"/>
</dbReference>
<comment type="caution">
    <text evidence="7">The sequence shown here is derived from an EMBL/GenBank/DDBJ whole genome shotgun (WGS) entry which is preliminary data.</text>
</comment>
<dbReference type="Proteomes" id="UP000570823">
    <property type="component" value="Unassembled WGS sequence"/>
</dbReference>